<protein>
    <submittedName>
        <fullName evidence="1">Family 2 glycosyl transferase</fullName>
    </submittedName>
</protein>
<organism evidence="1">
    <name type="scientific">Oscillatoriales cyanobacterium SpSt-402</name>
    <dbReference type="NCBI Taxonomy" id="2282168"/>
    <lineage>
        <taxon>Bacteria</taxon>
        <taxon>Bacillati</taxon>
        <taxon>Cyanobacteriota</taxon>
        <taxon>Cyanophyceae</taxon>
        <taxon>Oscillatoriophycideae</taxon>
        <taxon>Oscillatoriales</taxon>
    </lineage>
</organism>
<dbReference type="EMBL" id="DSRD01000185">
    <property type="protein sequence ID" value="HGW93206.1"/>
    <property type="molecule type" value="Genomic_DNA"/>
</dbReference>
<gene>
    <name evidence="1" type="ORF">ENR47_02815</name>
</gene>
<keyword evidence="1" id="KW-0808">Transferase</keyword>
<accession>A0A832H0P4</accession>
<evidence type="ECO:0000313" key="1">
    <source>
        <dbReference type="EMBL" id="HGW93206.1"/>
    </source>
</evidence>
<sequence>MTWQICIRYPNGQEKAICAYKSRETALKRIDAIYSQGYPMHVAYIVRQIETPDELNETSLACLQFG</sequence>
<dbReference type="GO" id="GO:0016740">
    <property type="term" value="F:transferase activity"/>
    <property type="evidence" value="ECO:0007669"/>
    <property type="project" value="UniProtKB-KW"/>
</dbReference>
<proteinExistence type="predicted"/>
<name>A0A832H0P4_9CYAN</name>
<reference evidence="1" key="1">
    <citation type="journal article" date="2020" name="mSystems">
        <title>Genome- and Community-Level Interaction Insights into Carbon Utilization and Element Cycling Functions of Hydrothermarchaeota in Hydrothermal Sediment.</title>
        <authorList>
            <person name="Zhou Z."/>
            <person name="Liu Y."/>
            <person name="Xu W."/>
            <person name="Pan J."/>
            <person name="Luo Z.H."/>
            <person name="Li M."/>
        </authorList>
    </citation>
    <scope>NUCLEOTIDE SEQUENCE [LARGE SCALE GENOMIC DNA]</scope>
    <source>
        <strain evidence="1">SpSt-402</strain>
    </source>
</reference>
<comment type="caution">
    <text evidence="1">The sequence shown here is derived from an EMBL/GenBank/DDBJ whole genome shotgun (WGS) entry which is preliminary data.</text>
</comment>
<dbReference type="AlphaFoldDB" id="A0A832H0P4"/>